<dbReference type="GO" id="GO:0003677">
    <property type="term" value="F:DNA binding"/>
    <property type="evidence" value="ECO:0007669"/>
    <property type="project" value="UniProtKB-KW"/>
</dbReference>
<organism evidence="7 8">
    <name type="scientific">Pochonia chlamydosporia 170</name>
    <dbReference type="NCBI Taxonomy" id="1380566"/>
    <lineage>
        <taxon>Eukaryota</taxon>
        <taxon>Fungi</taxon>
        <taxon>Dikarya</taxon>
        <taxon>Ascomycota</taxon>
        <taxon>Pezizomycotina</taxon>
        <taxon>Sordariomycetes</taxon>
        <taxon>Hypocreomycetidae</taxon>
        <taxon>Hypocreales</taxon>
        <taxon>Clavicipitaceae</taxon>
        <taxon>Pochonia</taxon>
    </lineage>
</organism>
<dbReference type="AlphaFoldDB" id="A0A179F306"/>
<evidence type="ECO:0000313" key="7">
    <source>
        <dbReference type="EMBL" id="OAQ59730.2"/>
    </source>
</evidence>
<keyword evidence="5" id="KW-0804">Transcription</keyword>
<evidence type="ECO:0000256" key="1">
    <source>
        <dbReference type="ARBA" id="ARBA00022723"/>
    </source>
</evidence>
<protein>
    <submittedName>
        <fullName evidence="7">C6 zinc finger domain-containing protein</fullName>
    </submittedName>
</protein>
<dbReference type="PANTHER" id="PTHR36206:SF12">
    <property type="entry name" value="ASPERCRYPTIN BIOSYNTHESIS CLUSTER-SPECIFIC TRANSCRIPTION REGULATOR ATNN-RELATED"/>
    <property type="match status" value="1"/>
</dbReference>
<keyword evidence="1" id="KW-0479">Metal-binding</keyword>
<evidence type="ECO:0000313" key="8">
    <source>
        <dbReference type="Proteomes" id="UP000078397"/>
    </source>
</evidence>
<dbReference type="KEGG" id="pchm:VFPPC_03937"/>
<keyword evidence="4" id="KW-0238">DNA-binding</keyword>
<sequence length="495" mass="55001">MEGGLAQVVQLGEKPTWLSMAFWFCDEGKPNCLRCTASGRICGGYDLGVRFIDSQGVLRAKRKRRVTTTSIISIRPLSLGIEGSDAERQFFFSCRRATEAGVAMHLCSVSSFWTKLAPQLGHFDAAVKHSLVALGATYHLKKMKTGVSGQKNASSVTADKLELFAMRQYNRAIENVYGHLDKKNPKSIALVLVCCLIFVSLELLRQNNRAAIAHLRNGIQIIISALDIDLLSDSSSTPWTKDMVLSNSDLWDIITQFRNIEFAWNVFSNDVSLTLGLHLRRVLGAQPKPGAFKPKSITSVNDGYKARTEFMNAVTARYSELQKHQGDEVFWAQPKMQQELYSLRTWGGKIMSAIEALWTSPQAPVIGTWSSYSSQVDWLLISSGRTLVEMIPFGVNAHTKVAGNMDIQNDVTRGVSLAAKMHLEHAATGRPPSEFSLEIGLVAVMYWAWVFSTRAETKEAAMRILQDLDKMEGPWDAKQILTSLPGMVKPRLLVI</sequence>
<dbReference type="GO" id="GO:0008270">
    <property type="term" value="F:zinc ion binding"/>
    <property type="evidence" value="ECO:0007669"/>
    <property type="project" value="InterPro"/>
</dbReference>
<evidence type="ECO:0000256" key="4">
    <source>
        <dbReference type="ARBA" id="ARBA00023125"/>
    </source>
</evidence>
<dbReference type="InterPro" id="IPR001138">
    <property type="entry name" value="Zn2Cys6_DnaBD"/>
</dbReference>
<gene>
    <name evidence="7" type="ORF">VFPPC_03937</name>
</gene>
<accession>A0A179F306</accession>
<keyword evidence="8" id="KW-1185">Reference proteome</keyword>
<reference evidence="7 8" key="1">
    <citation type="journal article" date="2016" name="PLoS Pathog.">
        <title>Biosynthesis of antibiotic leucinostatins in bio-control fungus Purpureocillium lilacinum and their inhibition on phytophthora revealed by genome mining.</title>
        <authorList>
            <person name="Wang G."/>
            <person name="Liu Z."/>
            <person name="Lin R."/>
            <person name="Li E."/>
            <person name="Mao Z."/>
            <person name="Ling J."/>
            <person name="Yang Y."/>
            <person name="Yin W.B."/>
            <person name="Xie B."/>
        </authorList>
    </citation>
    <scope>NUCLEOTIDE SEQUENCE [LARGE SCALE GENOMIC DNA]</scope>
    <source>
        <strain evidence="7">170</strain>
    </source>
</reference>
<dbReference type="CDD" id="cd00067">
    <property type="entry name" value="GAL4"/>
    <property type="match status" value="1"/>
</dbReference>
<evidence type="ECO:0000256" key="3">
    <source>
        <dbReference type="ARBA" id="ARBA00023015"/>
    </source>
</evidence>
<dbReference type="Proteomes" id="UP000078397">
    <property type="component" value="Unassembled WGS sequence"/>
</dbReference>
<evidence type="ECO:0000256" key="5">
    <source>
        <dbReference type="ARBA" id="ARBA00023163"/>
    </source>
</evidence>
<dbReference type="PANTHER" id="PTHR36206">
    <property type="entry name" value="ASPERCRYPTIN BIOSYNTHESIS CLUSTER-SPECIFIC TRANSCRIPTION REGULATOR ATNN-RELATED"/>
    <property type="match status" value="1"/>
</dbReference>
<evidence type="ECO:0000256" key="2">
    <source>
        <dbReference type="ARBA" id="ARBA00022833"/>
    </source>
</evidence>
<keyword evidence="6" id="KW-0539">Nucleus</keyword>
<proteinExistence type="predicted"/>
<keyword evidence="3" id="KW-0805">Transcription regulation</keyword>
<keyword evidence="2" id="KW-0862">Zinc</keyword>
<dbReference type="OrthoDB" id="3145928at2759"/>
<comment type="caution">
    <text evidence="7">The sequence shown here is derived from an EMBL/GenBank/DDBJ whole genome shotgun (WGS) entry which is preliminary data.</text>
</comment>
<evidence type="ECO:0000256" key="6">
    <source>
        <dbReference type="ARBA" id="ARBA00023242"/>
    </source>
</evidence>
<dbReference type="GeneID" id="28847372"/>
<dbReference type="STRING" id="1380566.A0A179F306"/>
<name>A0A179F306_METCM</name>
<dbReference type="RefSeq" id="XP_022284042.1">
    <property type="nucleotide sequence ID" value="XM_022428364.1"/>
</dbReference>
<dbReference type="GO" id="GO:0000981">
    <property type="term" value="F:DNA-binding transcription factor activity, RNA polymerase II-specific"/>
    <property type="evidence" value="ECO:0007669"/>
    <property type="project" value="InterPro"/>
</dbReference>
<dbReference type="EMBL" id="LSBJ02000002">
    <property type="protein sequence ID" value="OAQ59730.2"/>
    <property type="molecule type" value="Genomic_DNA"/>
</dbReference>
<dbReference type="InterPro" id="IPR052360">
    <property type="entry name" value="Transcr_Regulatory_Proteins"/>
</dbReference>